<name>A0AAD9J0D6_9ANNE</name>
<reference evidence="2" key="1">
    <citation type="journal article" date="2023" name="Mol. Biol. Evol.">
        <title>Third-Generation Sequencing Reveals the Adaptive Role of the Epigenome in Three Deep-Sea Polychaetes.</title>
        <authorList>
            <person name="Perez M."/>
            <person name="Aroh O."/>
            <person name="Sun Y."/>
            <person name="Lan Y."/>
            <person name="Juniper S.K."/>
            <person name="Young C.R."/>
            <person name="Angers B."/>
            <person name="Qian P.Y."/>
        </authorList>
    </citation>
    <scope>NUCLEOTIDE SEQUENCE</scope>
    <source>
        <strain evidence="2">P08H-3</strain>
    </source>
</reference>
<dbReference type="AlphaFoldDB" id="A0AAD9J0D6"/>
<keyword evidence="1" id="KW-0472">Membrane</keyword>
<keyword evidence="1" id="KW-1133">Transmembrane helix</keyword>
<evidence type="ECO:0000313" key="3">
    <source>
        <dbReference type="Proteomes" id="UP001208570"/>
    </source>
</evidence>
<proteinExistence type="predicted"/>
<accession>A0AAD9J0D6</accession>
<sequence length="197" mass="21253">MALDNAAINSRLLIILVIIVGLISAVGITISAVALGRPSAPDISISTNNHPISADWLAAGTGVQLTANSISKRDLGLKYSRQHEKRQANSIWMLAFGNDNGAHDYRSEDGTIQGFGVDLVEAVCAIMDLQCRLFGQWYDGCVGWSPTRDRLNVFNFSPSYTKPSTSKLFVKTGNNKRVADLLNGAIGLRGAIKCDDE</sequence>
<evidence type="ECO:0000256" key="1">
    <source>
        <dbReference type="SAM" id="Phobius"/>
    </source>
</evidence>
<protein>
    <submittedName>
        <fullName evidence="2">Uncharacterized protein</fullName>
    </submittedName>
</protein>
<organism evidence="2 3">
    <name type="scientific">Paralvinella palmiformis</name>
    <dbReference type="NCBI Taxonomy" id="53620"/>
    <lineage>
        <taxon>Eukaryota</taxon>
        <taxon>Metazoa</taxon>
        <taxon>Spiralia</taxon>
        <taxon>Lophotrochozoa</taxon>
        <taxon>Annelida</taxon>
        <taxon>Polychaeta</taxon>
        <taxon>Sedentaria</taxon>
        <taxon>Canalipalpata</taxon>
        <taxon>Terebellida</taxon>
        <taxon>Terebelliformia</taxon>
        <taxon>Alvinellidae</taxon>
        <taxon>Paralvinella</taxon>
    </lineage>
</organism>
<dbReference type="Gene3D" id="3.40.190.10">
    <property type="entry name" value="Periplasmic binding protein-like II"/>
    <property type="match status" value="1"/>
</dbReference>
<dbReference type="EMBL" id="JAODUP010000825">
    <property type="protein sequence ID" value="KAK2143625.1"/>
    <property type="molecule type" value="Genomic_DNA"/>
</dbReference>
<dbReference type="SUPFAM" id="SSF53850">
    <property type="entry name" value="Periplasmic binding protein-like II"/>
    <property type="match status" value="1"/>
</dbReference>
<keyword evidence="1" id="KW-0812">Transmembrane</keyword>
<keyword evidence="3" id="KW-1185">Reference proteome</keyword>
<feature type="transmembrane region" description="Helical" evidence="1">
    <location>
        <begin position="12"/>
        <end position="35"/>
    </location>
</feature>
<gene>
    <name evidence="2" type="ORF">LSH36_825g03040</name>
</gene>
<dbReference type="Proteomes" id="UP001208570">
    <property type="component" value="Unassembled WGS sequence"/>
</dbReference>
<evidence type="ECO:0000313" key="2">
    <source>
        <dbReference type="EMBL" id="KAK2143625.1"/>
    </source>
</evidence>
<comment type="caution">
    <text evidence="2">The sequence shown here is derived from an EMBL/GenBank/DDBJ whole genome shotgun (WGS) entry which is preliminary data.</text>
</comment>